<reference evidence="3" key="1">
    <citation type="submission" date="2020-04" db="EMBL/GenBank/DDBJ databases">
        <title>Global-level population genomics supports evidence of horizontal gene transfer on evolution of Rhizobia in Lentils.</title>
        <authorList>
            <person name="Gai Y."/>
            <person name="Cook D."/>
            <person name="Riely B."/>
        </authorList>
    </citation>
    <scope>NUCLEOTIDE SEQUENCE</scope>
    <source>
        <strain evidence="3">TLR9</strain>
    </source>
</reference>
<gene>
    <name evidence="3" type="ORF">HFO74_14810</name>
</gene>
<dbReference type="Gene3D" id="3.20.20.140">
    <property type="entry name" value="Metal-dependent hydrolases"/>
    <property type="match status" value="1"/>
</dbReference>
<dbReference type="PANTHER" id="PTHR43569:SF2">
    <property type="entry name" value="AMIDOHYDROLASE-RELATED DOMAIN-CONTAINING PROTEIN"/>
    <property type="match status" value="1"/>
</dbReference>
<dbReference type="Pfam" id="PF04909">
    <property type="entry name" value="Amidohydro_2"/>
    <property type="match status" value="1"/>
</dbReference>
<dbReference type="PANTHER" id="PTHR43569">
    <property type="entry name" value="AMIDOHYDROLASE"/>
    <property type="match status" value="1"/>
</dbReference>
<dbReference type="EMBL" id="JAAXQQ010000004">
    <property type="protein sequence ID" value="MBY3064692.1"/>
    <property type="molecule type" value="Genomic_DNA"/>
</dbReference>
<dbReference type="GO" id="GO:0016787">
    <property type="term" value="F:hydrolase activity"/>
    <property type="evidence" value="ECO:0007669"/>
    <property type="project" value="InterPro"/>
</dbReference>
<name>A0AB35FDA9_9HYPH</name>
<protein>
    <submittedName>
        <fullName evidence="3">Amidohydrolase family protein</fullName>
    </submittedName>
</protein>
<organism evidence="3 4">
    <name type="scientific">Rhizobium laguerreae</name>
    <dbReference type="NCBI Taxonomy" id="1076926"/>
    <lineage>
        <taxon>Bacteria</taxon>
        <taxon>Pseudomonadati</taxon>
        <taxon>Pseudomonadota</taxon>
        <taxon>Alphaproteobacteria</taxon>
        <taxon>Hyphomicrobiales</taxon>
        <taxon>Rhizobiaceae</taxon>
        <taxon>Rhizobium/Agrobacterium group</taxon>
        <taxon>Rhizobium</taxon>
    </lineage>
</organism>
<evidence type="ECO:0000313" key="3">
    <source>
        <dbReference type="EMBL" id="MBY3064692.1"/>
    </source>
</evidence>
<proteinExistence type="inferred from homology"/>
<dbReference type="InterPro" id="IPR052350">
    <property type="entry name" value="Metallo-dep_Lactonases"/>
</dbReference>
<sequence length="275" mass="30821">MIIDAHHHLWSLARGDYAFPRPGDTVLYRDYMPSDLEPHLLDNSVTGTIVVQATDTIEESQFLLDLAFQSRFINGVVAWWNLTDGAMRDALLTHRGAKKLVGIRPMLQRFADIDWILEDRIVENLAAVAEKGLVFDALIGPHQLSAVSEICRRVPSLQVVINHMAKPWRDPSNFSNWVTQMSALAKADNCSVKISGFPHGNVPGQDFLHFEHLTSRLKGLFGIERLIWGSDWPVAVREGDYQHVLSKALAGFGASERDSVFASNAIRLYSLNESF</sequence>
<comment type="caution">
    <text evidence="3">The sequence shown here is derived from an EMBL/GenBank/DDBJ whole genome shotgun (WGS) entry which is preliminary data.</text>
</comment>
<dbReference type="RefSeq" id="WP_221979260.1">
    <property type="nucleotide sequence ID" value="NZ_JAAXQQ010000004.1"/>
</dbReference>
<dbReference type="AlphaFoldDB" id="A0AB35FDA9"/>
<dbReference type="Proteomes" id="UP000758022">
    <property type="component" value="Unassembled WGS sequence"/>
</dbReference>
<evidence type="ECO:0000256" key="1">
    <source>
        <dbReference type="ARBA" id="ARBA00038310"/>
    </source>
</evidence>
<comment type="similarity">
    <text evidence="1">Belongs to the metallo-dependent hydrolases superfamily.</text>
</comment>
<dbReference type="InterPro" id="IPR032466">
    <property type="entry name" value="Metal_Hydrolase"/>
</dbReference>
<accession>A0AB35FDA9</accession>
<feature type="domain" description="Amidohydrolase-related" evidence="2">
    <location>
        <begin position="3"/>
        <end position="270"/>
    </location>
</feature>
<evidence type="ECO:0000313" key="4">
    <source>
        <dbReference type="Proteomes" id="UP000758022"/>
    </source>
</evidence>
<dbReference type="SUPFAM" id="SSF51556">
    <property type="entry name" value="Metallo-dependent hydrolases"/>
    <property type="match status" value="1"/>
</dbReference>
<evidence type="ECO:0000259" key="2">
    <source>
        <dbReference type="Pfam" id="PF04909"/>
    </source>
</evidence>
<dbReference type="InterPro" id="IPR006680">
    <property type="entry name" value="Amidohydro-rel"/>
</dbReference>